<dbReference type="GO" id="GO:0006427">
    <property type="term" value="P:histidyl-tRNA aminoacylation"/>
    <property type="evidence" value="ECO:0007669"/>
    <property type="project" value="UniProtKB-UniRule"/>
</dbReference>
<evidence type="ECO:0000256" key="7">
    <source>
        <dbReference type="ARBA" id="ARBA00022840"/>
    </source>
</evidence>
<feature type="binding site" evidence="12">
    <location>
        <position position="114"/>
    </location>
    <ligand>
        <name>L-histidine</name>
        <dbReference type="ChEBI" id="CHEBI:57595"/>
    </ligand>
</feature>
<evidence type="ECO:0000313" key="14">
    <source>
        <dbReference type="EMBL" id="TLX63800.1"/>
    </source>
</evidence>
<dbReference type="PANTHER" id="PTHR43707">
    <property type="entry name" value="HISTIDYL-TRNA SYNTHETASE"/>
    <property type="match status" value="1"/>
</dbReference>
<evidence type="ECO:0000256" key="12">
    <source>
        <dbReference type="PIRSR" id="PIRSR001549-1"/>
    </source>
</evidence>
<evidence type="ECO:0000313" key="15">
    <source>
        <dbReference type="Proteomes" id="UP000306753"/>
    </source>
</evidence>
<dbReference type="CDD" id="cd00773">
    <property type="entry name" value="HisRS-like_core"/>
    <property type="match status" value="1"/>
</dbReference>
<evidence type="ECO:0000256" key="6">
    <source>
        <dbReference type="ARBA" id="ARBA00022741"/>
    </source>
</evidence>
<dbReference type="InterPro" id="IPR004516">
    <property type="entry name" value="HisRS/HisZ"/>
</dbReference>
<dbReference type="InterPro" id="IPR015807">
    <property type="entry name" value="His-tRNA-ligase"/>
</dbReference>
<comment type="similarity">
    <text evidence="2 11">Belongs to the class-II aminoacyl-tRNA synthetase family.</text>
</comment>
<dbReference type="CDD" id="cd00859">
    <property type="entry name" value="HisRS_anticodon"/>
    <property type="match status" value="1"/>
</dbReference>
<dbReference type="HAMAP" id="MF_00127">
    <property type="entry name" value="His_tRNA_synth"/>
    <property type="match status" value="1"/>
</dbReference>
<dbReference type="SUPFAM" id="SSF52954">
    <property type="entry name" value="Class II aaRS ABD-related"/>
    <property type="match status" value="1"/>
</dbReference>
<evidence type="ECO:0000256" key="8">
    <source>
        <dbReference type="ARBA" id="ARBA00022917"/>
    </source>
</evidence>
<dbReference type="Pfam" id="PF13393">
    <property type="entry name" value="tRNA-synt_His"/>
    <property type="match status" value="1"/>
</dbReference>
<keyword evidence="15" id="KW-1185">Reference proteome</keyword>
<evidence type="ECO:0000256" key="5">
    <source>
        <dbReference type="ARBA" id="ARBA00022598"/>
    </source>
</evidence>
<comment type="caution">
    <text evidence="14">The sequence shown here is derived from an EMBL/GenBank/DDBJ whole genome shotgun (WGS) entry which is preliminary data.</text>
</comment>
<dbReference type="PIRSF" id="PIRSF001549">
    <property type="entry name" value="His-tRNA_synth"/>
    <property type="match status" value="1"/>
</dbReference>
<feature type="binding site" evidence="12">
    <location>
        <begin position="264"/>
        <end position="265"/>
    </location>
    <ligand>
        <name>L-histidine</name>
        <dbReference type="ChEBI" id="CHEBI:57595"/>
    </ligand>
</feature>
<protein>
    <recommendedName>
        <fullName evidence="11">Histidine--tRNA ligase</fullName>
        <ecNumber evidence="11">6.1.1.21</ecNumber>
    </recommendedName>
    <alternativeName>
        <fullName evidence="11">Histidyl-tRNA synthetase</fullName>
        <shortName evidence="11">HisRS</shortName>
    </alternativeName>
</protein>
<feature type="binding site" evidence="12">
    <location>
        <position position="132"/>
    </location>
    <ligand>
        <name>L-histidine</name>
        <dbReference type="ChEBI" id="CHEBI:57595"/>
    </ligand>
</feature>
<dbReference type="GO" id="GO:0005524">
    <property type="term" value="F:ATP binding"/>
    <property type="evidence" value="ECO:0007669"/>
    <property type="project" value="UniProtKB-UniRule"/>
</dbReference>
<sequence length="439" mass="48619">MSKSLQAIRGMNDILPGQTPVWRYLESTFAELLDAYGYSEIRLPILEFTELFARGIGEGTDVVDKEMYTFLDRNEESLTLRPEGTAGCVRAVLEHGMTGGGQVQKLWYTGPMFRYEKPQKGRYRQFHQIGVEVFNQPGPDVDAELIILTARLWKQLGLADAVTLQLNSLGSSEARATYRDALVVYLQQRFDQLDEDSQRRLTTNPLRILDSKNAQTQALLADAPTLHDYLDDDSRVHFEGLKARLDAVGIAYEINPKLVRGLDYYGRTVFEWVTDRLGAQGTVCAGGRYDGLITQFGGKPTPGVGFAMGVERLVLLLETLALVPEHLTRPAHAYVCAFGEAAELAAVALAERLRDALPGLRLLVNSGGGSFKSQFKKADKSGARFALILGEDELAGRVVGCKPLRDDSEQENIAWDALPERLAVCFEQTETKRTKGVTV</sequence>
<dbReference type="PROSITE" id="PS50862">
    <property type="entry name" value="AA_TRNA_LIGASE_II"/>
    <property type="match status" value="1"/>
</dbReference>
<evidence type="ECO:0000256" key="2">
    <source>
        <dbReference type="ARBA" id="ARBA00008226"/>
    </source>
</evidence>
<dbReference type="AlphaFoldDB" id="A0A5R9QFL2"/>
<feature type="domain" description="Aminoacyl-transfer RNA synthetases class-II family profile" evidence="13">
    <location>
        <begin position="1"/>
        <end position="330"/>
    </location>
</feature>
<dbReference type="InterPro" id="IPR006195">
    <property type="entry name" value="aa-tRNA-synth_II"/>
</dbReference>
<dbReference type="InterPro" id="IPR033656">
    <property type="entry name" value="HisRS_anticodon"/>
</dbReference>
<dbReference type="Gene3D" id="3.30.930.10">
    <property type="entry name" value="Bira Bifunctional Protein, Domain 2"/>
    <property type="match status" value="1"/>
</dbReference>
<keyword evidence="6 11" id="KW-0547">Nucleotide-binding</keyword>
<dbReference type="RefSeq" id="WP_138411491.1">
    <property type="nucleotide sequence ID" value="NZ_QLAG01000009.1"/>
</dbReference>
<feature type="binding site" evidence="12">
    <location>
        <position position="260"/>
    </location>
    <ligand>
        <name>L-histidine</name>
        <dbReference type="ChEBI" id="CHEBI:57595"/>
    </ligand>
</feature>
<comment type="subunit">
    <text evidence="3 11">Homodimer.</text>
</comment>
<organism evidence="14 15">
    <name type="scientific">Stutzerimonas nosocomialis</name>
    <dbReference type="NCBI Taxonomy" id="1056496"/>
    <lineage>
        <taxon>Bacteria</taxon>
        <taxon>Pseudomonadati</taxon>
        <taxon>Pseudomonadota</taxon>
        <taxon>Gammaproteobacteria</taxon>
        <taxon>Pseudomonadales</taxon>
        <taxon>Pseudomonadaceae</taxon>
        <taxon>Stutzerimonas</taxon>
    </lineage>
</organism>
<reference evidence="14 15" key="1">
    <citation type="journal article" date="2017" name="Eur. J. Clin. Microbiol. Infect. Dis.">
        <title>Uncommonly isolated clinical Pseudomonas: identification and phylogenetic assignation.</title>
        <authorList>
            <person name="Mulet M."/>
            <person name="Gomila M."/>
            <person name="Ramirez A."/>
            <person name="Cardew S."/>
            <person name="Moore E.R."/>
            <person name="Lalucat J."/>
            <person name="Garcia-Valdes E."/>
        </authorList>
    </citation>
    <scope>NUCLEOTIDE SEQUENCE [LARGE SCALE GENOMIC DNA]</scope>
    <source>
        <strain evidence="14 15">SD129</strain>
    </source>
</reference>
<dbReference type="InterPro" id="IPR004154">
    <property type="entry name" value="Anticodon-bd"/>
</dbReference>
<dbReference type="Gene3D" id="3.40.50.800">
    <property type="entry name" value="Anticodon-binding domain"/>
    <property type="match status" value="1"/>
</dbReference>
<dbReference type="Proteomes" id="UP000306753">
    <property type="component" value="Unassembled WGS sequence"/>
</dbReference>
<keyword evidence="9 11" id="KW-0030">Aminoacyl-tRNA synthetase</keyword>
<dbReference type="InterPro" id="IPR041715">
    <property type="entry name" value="HisRS-like_core"/>
</dbReference>
<dbReference type="NCBIfam" id="TIGR00442">
    <property type="entry name" value="hisS"/>
    <property type="match status" value="1"/>
</dbReference>
<keyword evidence="5 11" id="KW-0436">Ligase</keyword>
<dbReference type="FunFam" id="3.30.930.10:FF:000005">
    <property type="entry name" value="Histidine--tRNA ligase"/>
    <property type="match status" value="1"/>
</dbReference>
<keyword evidence="8 11" id="KW-0648">Protein biosynthesis</keyword>
<evidence type="ECO:0000256" key="10">
    <source>
        <dbReference type="ARBA" id="ARBA00047639"/>
    </source>
</evidence>
<evidence type="ECO:0000259" key="13">
    <source>
        <dbReference type="PROSITE" id="PS50862"/>
    </source>
</evidence>
<name>A0A5R9QFL2_9GAMM</name>
<dbReference type="SUPFAM" id="SSF55681">
    <property type="entry name" value="Class II aaRS and biotin synthetases"/>
    <property type="match status" value="1"/>
</dbReference>
<accession>A0A5R9QFL2</accession>
<evidence type="ECO:0000256" key="1">
    <source>
        <dbReference type="ARBA" id="ARBA00004496"/>
    </source>
</evidence>
<evidence type="ECO:0000256" key="4">
    <source>
        <dbReference type="ARBA" id="ARBA00022490"/>
    </source>
</evidence>
<evidence type="ECO:0000256" key="9">
    <source>
        <dbReference type="ARBA" id="ARBA00023146"/>
    </source>
</evidence>
<evidence type="ECO:0000256" key="11">
    <source>
        <dbReference type="HAMAP-Rule" id="MF_00127"/>
    </source>
</evidence>
<dbReference type="PANTHER" id="PTHR43707:SF1">
    <property type="entry name" value="HISTIDINE--TRNA LIGASE, MITOCHONDRIAL-RELATED"/>
    <property type="match status" value="1"/>
</dbReference>
<feature type="binding site" evidence="12">
    <location>
        <position position="128"/>
    </location>
    <ligand>
        <name>L-histidine</name>
        <dbReference type="ChEBI" id="CHEBI:57595"/>
    </ligand>
</feature>
<comment type="catalytic activity">
    <reaction evidence="10 11">
        <text>tRNA(His) + L-histidine + ATP = L-histidyl-tRNA(His) + AMP + diphosphate + H(+)</text>
        <dbReference type="Rhea" id="RHEA:17313"/>
        <dbReference type="Rhea" id="RHEA-COMP:9665"/>
        <dbReference type="Rhea" id="RHEA-COMP:9689"/>
        <dbReference type="ChEBI" id="CHEBI:15378"/>
        <dbReference type="ChEBI" id="CHEBI:30616"/>
        <dbReference type="ChEBI" id="CHEBI:33019"/>
        <dbReference type="ChEBI" id="CHEBI:57595"/>
        <dbReference type="ChEBI" id="CHEBI:78442"/>
        <dbReference type="ChEBI" id="CHEBI:78527"/>
        <dbReference type="ChEBI" id="CHEBI:456215"/>
        <dbReference type="EC" id="6.1.1.21"/>
    </reaction>
</comment>
<dbReference type="InterPro" id="IPR045864">
    <property type="entry name" value="aa-tRNA-synth_II/BPL/LPL"/>
</dbReference>
<gene>
    <name evidence="11" type="primary">hisS</name>
    <name evidence="14" type="ORF">DN820_08850</name>
</gene>
<dbReference type="EC" id="6.1.1.21" evidence="11"/>
<feature type="binding site" evidence="12">
    <location>
        <begin position="83"/>
        <end position="85"/>
    </location>
    <ligand>
        <name>L-histidine</name>
        <dbReference type="ChEBI" id="CHEBI:57595"/>
    </ligand>
</feature>
<dbReference type="InterPro" id="IPR036621">
    <property type="entry name" value="Anticodon-bd_dom_sf"/>
</dbReference>
<keyword evidence="4 11" id="KW-0963">Cytoplasm</keyword>
<dbReference type="Pfam" id="PF03129">
    <property type="entry name" value="HGTP_anticodon"/>
    <property type="match status" value="1"/>
</dbReference>
<dbReference type="GO" id="GO:0005737">
    <property type="term" value="C:cytoplasm"/>
    <property type="evidence" value="ECO:0007669"/>
    <property type="project" value="UniProtKB-SubCell"/>
</dbReference>
<dbReference type="GO" id="GO:0004821">
    <property type="term" value="F:histidine-tRNA ligase activity"/>
    <property type="evidence" value="ECO:0007669"/>
    <property type="project" value="UniProtKB-UniRule"/>
</dbReference>
<evidence type="ECO:0000256" key="3">
    <source>
        <dbReference type="ARBA" id="ARBA00011738"/>
    </source>
</evidence>
<comment type="subcellular location">
    <subcellularLocation>
        <location evidence="1 11">Cytoplasm</location>
    </subcellularLocation>
</comment>
<keyword evidence="7 11" id="KW-0067">ATP-binding</keyword>
<proteinExistence type="inferred from homology"/>
<dbReference type="EMBL" id="QLAG01000009">
    <property type="protein sequence ID" value="TLX63800.1"/>
    <property type="molecule type" value="Genomic_DNA"/>
</dbReference>